<evidence type="ECO:0000313" key="5">
    <source>
        <dbReference type="EMBL" id="KAJ3251374.1"/>
    </source>
</evidence>
<evidence type="ECO:0008006" key="7">
    <source>
        <dbReference type="Google" id="ProtNLM"/>
    </source>
</evidence>
<accession>A0AAD5U9D6</accession>
<reference evidence="5" key="1">
    <citation type="submission" date="2020-05" db="EMBL/GenBank/DDBJ databases">
        <title>Phylogenomic resolution of chytrid fungi.</title>
        <authorList>
            <person name="Stajich J.E."/>
            <person name="Amses K."/>
            <person name="Simmons R."/>
            <person name="Seto K."/>
            <person name="Myers J."/>
            <person name="Bonds A."/>
            <person name="Quandt C.A."/>
            <person name="Barry K."/>
            <person name="Liu P."/>
            <person name="Grigoriev I."/>
            <person name="Longcore J.E."/>
            <person name="James T.Y."/>
        </authorList>
    </citation>
    <scope>NUCLEOTIDE SEQUENCE</scope>
    <source>
        <strain evidence="5">PLAUS21</strain>
    </source>
</reference>
<evidence type="ECO:0000256" key="1">
    <source>
        <dbReference type="ARBA" id="ARBA00010617"/>
    </source>
</evidence>
<dbReference type="InterPro" id="IPR002401">
    <property type="entry name" value="Cyt_P450_E_grp-I"/>
</dbReference>
<dbReference type="GO" id="GO:0016705">
    <property type="term" value="F:oxidoreductase activity, acting on paired donors, with incorporation or reduction of molecular oxygen"/>
    <property type="evidence" value="ECO:0007669"/>
    <property type="project" value="InterPro"/>
</dbReference>
<evidence type="ECO:0000256" key="3">
    <source>
        <dbReference type="ARBA" id="ARBA00023002"/>
    </source>
</evidence>
<gene>
    <name evidence="5" type="ORF">HK103_002421</name>
</gene>
<dbReference type="Gene3D" id="1.10.630.10">
    <property type="entry name" value="Cytochrome P450"/>
    <property type="match status" value="1"/>
</dbReference>
<keyword evidence="4" id="KW-0408">Iron</keyword>
<organism evidence="5 6">
    <name type="scientific">Boothiomyces macroporosus</name>
    <dbReference type="NCBI Taxonomy" id="261099"/>
    <lineage>
        <taxon>Eukaryota</taxon>
        <taxon>Fungi</taxon>
        <taxon>Fungi incertae sedis</taxon>
        <taxon>Chytridiomycota</taxon>
        <taxon>Chytridiomycota incertae sedis</taxon>
        <taxon>Chytridiomycetes</taxon>
        <taxon>Rhizophydiales</taxon>
        <taxon>Terramycetaceae</taxon>
        <taxon>Boothiomyces</taxon>
    </lineage>
</organism>
<comment type="caution">
    <text evidence="5">The sequence shown here is derived from an EMBL/GenBank/DDBJ whole genome shotgun (WGS) entry which is preliminary data.</text>
</comment>
<feature type="non-terminal residue" evidence="5">
    <location>
        <position position="134"/>
    </location>
</feature>
<dbReference type="Proteomes" id="UP001210925">
    <property type="component" value="Unassembled WGS sequence"/>
</dbReference>
<dbReference type="GO" id="GO:0004497">
    <property type="term" value="F:monooxygenase activity"/>
    <property type="evidence" value="ECO:0007669"/>
    <property type="project" value="InterPro"/>
</dbReference>
<keyword evidence="2" id="KW-0479">Metal-binding</keyword>
<comment type="similarity">
    <text evidence="1">Belongs to the cytochrome P450 family.</text>
</comment>
<dbReference type="GO" id="GO:0020037">
    <property type="term" value="F:heme binding"/>
    <property type="evidence" value="ECO:0007669"/>
    <property type="project" value="InterPro"/>
</dbReference>
<dbReference type="PANTHER" id="PTHR24296">
    <property type="entry name" value="CYTOCHROME P450"/>
    <property type="match status" value="1"/>
</dbReference>
<dbReference type="Pfam" id="PF00067">
    <property type="entry name" value="p450"/>
    <property type="match status" value="1"/>
</dbReference>
<sequence length="134" mass="15790">MDKFNYNLREDIKMIREFGNQVVENRKNTMEKRNDLLSLFMEHRDEYGQSPSTEELADHVISFILAGRDSTAQALSWTLYCLSKNPHAKECLLKEIKDILGDKEIPDYEQVRKMKYANAVFKETLRLYPSVPRE</sequence>
<dbReference type="GO" id="GO:0005506">
    <property type="term" value="F:iron ion binding"/>
    <property type="evidence" value="ECO:0007669"/>
    <property type="project" value="InterPro"/>
</dbReference>
<dbReference type="InterPro" id="IPR001128">
    <property type="entry name" value="Cyt_P450"/>
</dbReference>
<keyword evidence="3" id="KW-0560">Oxidoreductase</keyword>
<keyword evidence="6" id="KW-1185">Reference proteome</keyword>
<evidence type="ECO:0000256" key="2">
    <source>
        <dbReference type="ARBA" id="ARBA00022723"/>
    </source>
</evidence>
<evidence type="ECO:0000313" key="6">
    <source>
        <dbReference type="Proteomes" id="UP001210925"/>
    </source>
</evidence>
<name>A0AAD5U9D6_9FUNG</name>
<dbReference type="PRINTS" id="PR00463">
    <property type="entry name" value="EP450I"/>
</dbReference>
<proteinExistence type="inferred from homology"/>
<dbReference type="PRINTS" id="PR00385">
    <property type="entry name" value="P450"/>
</dbReference>
<dbReference type="EMBL" id="JADGKB010000185">
    <property type="protein sequence ID" value="KAJ3251374.1"/>
    <property type="molecule type" value="Genomic_DNA"/>
</dbReference>
<protein>
    <recommendedName>
        <fullName evidence="7">Cytochrome P450</fullName>
    </recommendedName>
</protein>
<dbReference type="SUPFAM" id="SSF48264">
    <property type="entry name" value="Cytochrome P450"/>
    <property type="match status" value="1"/>
</dbReference>
<dbReference type="AlphaFoldDB" id="A0AAD5U9D6"/>
<evidence type="ECO:0000256" key="4">
    <source>
        <dbReference type="ARBA" id="ARBA00023004"/>
    </source>
</evidence>
<dbReference type="InterPro" id="IPR036396">
    <property type="entry name" value="Cyt_P450_sf"/>
</dbReference>